<proteinExistence type="predicted"/>
<organism evidence="2 3">
    <name type="scientific">Aspergillus leporis</name>
    <dbReference type="NCBI Taxonomy" id="41062"/>
    <lineage>
        <taxon>Eukaryota</taxon>
        <taxon>Fungi</taxon>
        <taxon>Dikarya</taxon>
        <taxon>Ascomycota</taxon>
        <taxon>Pezizomycotina</taxon>
        <taxon>Eurotiomycetes</taxon>
        <taxon>Eurotiomycetidae</taxon>
        <taxon>Eurotiales</taxon>
        <taxon>Aspergillaceae</taxon>
        <taxon>Aspergillus</taxon>
        <taxon>Aspergillus subgen. Circumdati</taxon>
    </lineage>
</organism>
<reference evidence="2 3" key="1">
    <citation type="submission" date="2019-04" db="EMBL/GenBank/DDBJ databases">
        <title>Friends and foes A comparative genomics study of 23 Aspergillus species from section Flavi.</title>
        <authorList>
            <consortium name="DOE Joint Genome Institute"/>
            <person name="Kjaerbolling I."/>
            <person name="Vesth T."/>
            <person name="Frisvad J.C."/>
            <person name="Nybo J.L."/>
            <person name="Theobald S."/>
            <person name="Kildgaard S."/>
            <person name="Isbrandt T."/>
            <person name="Kuo A."/>
            <person name="Sato A."/>
            <person name="Lyhne E.K."/>
            <person name="Kogle M.E."/>
            <person name="Wiebenga A."/>
            <person name="Kun R.S."/>
            <person name="Lubbers R.J."/>
            <person name="Makela M.R."/>
            <person name="Barry K."/>
            <person name="Chovatia M."/>
            <person name="Clum A."/>
            <person name="Daum C."/>
            <person name="Haridas S."/>
            <person name="He G."/>
            <person name="LaButti K."/>
            <person name="Lipzen A."/>
            <person name="Mondo S."/>
            <person name="Riley R."/>
            <person name="Salamov A."/>
            <person name="Simmons B.A."/>
            <person name="Magnuson J.K."/>
            <person name="Henrissat B."/>
            <person name="Mortensen U.H."/>
            <person name="Larsen T.O."/>
            <person name="Devries R.P."/>
            <person name="Grigoriev I.V."/>
            <person name="Machida M."/>
            <person name="Baker S.E."/>
            <person name="Andersen M.R."/>
        </authorList>
    </citation>
    <scope>NUCLEOTIDE SEQUENCE [LARGE SCALE GENOMIC DNA]</scope>
    <source>
        <strain evidence="2 3">CBS 151.66</strain>
    </source>
</reference>
<dbReference type="EMBL" id="ML732301">
    <property type="protein sequence ID" value="KAB8070475.1"/>
    <property type="molecule type" value="Genomic_DNA"/>
</dbReference>
<protein>
    <submittedName>
        <fullName evidence="2">Uncharacterized protein</fullName>
    </submittedName>
</protein>
<dbReference type="AlphaFoldDB" id="A0A5N5WRW5"/>
<evidence type="ECO:0000313" key="2">
    <source>
        <dbReference type="EMBL" id="KAB8070475.1"/>
    </source>
</evidence>
<gene>
    <name evidence="2" type="ORF">BDV29DRAFT_194055</name>
</gene>
<sequence length="206" mass="22952">MQQSKDPIEYSPSVYSEPEMITSPDRPGTPSSFECYIMLQGGRSSAAEVSPSSIQHTKQERLTDHEEYRRAIFNASFLQAENGWLRRTRKSAIALHEGTVMPTAESLALGAEEIHHALAQFHIVFGAAEHVIRISEIPAASDVASTIQELIPAFESCRRGLEKIRTARKALEKGGEKFSMQIHESNRSYEKFFGIGYNEDAPPVTV</sequence>
<keyword evidence="3" id="KW-1185">Reference proteome</keyword>
<feature type="region of interest" description="Disordered" evidence="1">
    <location>
        <begin position="1"/>
        <end position="29"/>
    </location>
</feature>
<dbReference type="Proteomes" id="UP000326565">
    <property type="component" value="Unassembled WGS sequence"/>
</dbReference>
<accession>A0A5N5WRW5</accession>
<name>A0A5N5WRW5_9EURO</name>
<evidence type="ECO:0000256" key="1">
    <source>
        <dbReference type="SAM" id="MobiDB-lite"/>
    </source>
</evidence>
<evidence type="ECO:0000313" key="3">
    <source>
        <dbReference type="Proteomes" id="UP000326565"/>
    </source>
</evidence>
<dbReference type="OrthoDB" id="4432259at2759"/>